<keyword evidence="1" id="KW-0732">Signal</keyword>
<dbReference type="InterPro" id="IPR027056">
    <property type="entry name" value="Gluconate_2DH_su3"/>
</dbReference>
<dbReference type="AlphaFoldDB" id="A0A0P7C0B2"/>
<comment type="caution">
    <text evidence="2">The sequence shown here is derived from an EMBL/GenBank/DDBJ whole genome shotgun (WGS) entry which is preliminary data.</text>
</comment>
<name>A0A0P7C0B2_9BACT</name>
<dbReference type="Pfam" id="PF13618">
    <property type="entry name" value="Gluconate_2-dh3"/>
    <property type="match status" value="1"/>
</dbReference>
<evidence type="ECO:0000313" key="2">
    <source>
        <dbReference type="EMBL" id="KPM47985.1"/>
    </source>
</evidence>
<protein>
    <submittedName>
        <fullName evidence="2">Multidrug ABC transporter permease</fullName>
    </submittedName>
</protein>
<dbReference type="STRING" id="1605367.AFM12_12260"/>
<evidence type="ECO:0000256" key="1">
    <source>
        <dbReference type="SAM" id="SignalP"/>
    </source>
</evidence>
<organism evidence="2 3">
    <name type="scientific">Jiulongibacter sediminis</name>
    <dbReference type="NCBI Taxonomy" id="1605367"/>
    <lineage>
        <taxon>Bacteria</taxon>
        <taxon>Pseudomonadati</taxon>
        <taxon>Bacteroidota</taxon>
        <taxon>Cytophagia</taxon>
        <taxon>Cytophagales</taxon>
        <taxon>Leadbetterellaceae</taxon>
        <taxon>Jiulongibacter</taxon>
    </lineage>
</organism>
<accession>A0A0P7C0B2</accession>
<sequence length="197" mass="21568">MQRREALKKSAMAAGSAFMVPSLFALLQSCQETSRLNWKPQFLSVKNAELVSSLVDTILPKTETPGALEMKVDMFIDLVYGKLNTKEGQEGMAAAMEAFDAKAKDKYGSRFADLSPEDKSAMLKEEEANSPKYNGSIWGTPAGVQEPVGFYRSLKSLALWGYFSSEEVGKNILTYDPVPGPYQGCIPLADVGKTYSL</sequence>
<gene>
    <name evidence="2" type="ORF">AFM12_12260</name>
</gene>
<feature type="signal peptide" evidence="1">
    <location>
        <begin position="1"/>
        <end position="25"/>
    </location>
</feature>
<dbReference type="EMBL" id="LGTQ01000009">
    <property type="protein sequence ID" value="KPM47985.1"/>
    <property type="molecule type" value="Genomic_DNA"/>
</dbReference>
<dbReference type="PROSITE" id="PS51257">
    <property type="entry name" value="PROKAR_LIPOPROTEIN"/>
    <property type="match status" value="1"/>
</dbReference>
<dbReference type="Proteomes" id="UP000050454">
    <property type="component" value="Unassembled WGS sequence"/>
</dbReference>
<dbReference type="RefSeq" id="WP_055148613.1">
    <property type="nucleotide sequence ID" value="NZ_JXSZ01000009.1"/>
</dbReference>
<dbReference type="OrthoDB" id="6385145at2"/>
<reference evidence="2 3" key="1">
    <citation type="submission" date="2015-07" db="EMBL/GenBank/DDBJ databases">
        <title>The draft genome sequence of Leadbetterella sp. JN14-9.</title>
        <authorList>
            <person name="Liu Y."/>
            <person name="Du J."/>
            <person name="Shao Z."/>
        </authorList>
    </citation>
    <scope>NUCLEOTIDE SEQUENCE [LARGE SCALE GENOMIC DNA]</scope>
    <source>
        <strain evidence="2 3">JN14-9</strain>
    </source>
</reference>
<feature type="chain" id="PRO_5006136475" evidence="1">
    <location>
        <begin position="26"/>
        <end position="197"/>
    </location>
</feature>
<evidence type="ECO:0000313" key="3">
    <source>
        <dbReference type="Proteomes" id="UP000050454"/>
    </source>
</evidence>
<proteinExistence type="predicted"/>
<keyword evidence="3" id="KW-1185">Reference proteome</keyword>